<organism evidence="1 2">
    <name type="scientific">Ancylostoma ceylanicum</name>
    <dbReference type="NCBI Taxonomy" id="53326"/>
    <lineage>
        <taxon>Eukaryota</taxon>
        <taxon>Metazoa</taxon>
        <taxon>Ecdysozoa</taxon>
        <taxon>Nematoda</taxon>
        <taxon>Chromadorea</taxon>
        <taxon>Rhabditida</taxon>
        <taxon>Rhabditina</taxon>
        <taxon>Rhabditomorpha</taxon>
        <taxon>Strongyloidea</taxon>
        <taxon>Ancylostomatidae</taxon>
        <taxon>Ancylostomatinae</taxon>
        <taxon>Ancylostoma</taxon>
    </lineage>
</organism>
<accession>A0A016WV95</accession>
<evidence type="ECO:0000313" key="1">
    <source>
        <dbReference type="EMBL" id="EYC43739.1"/>
    </source>
</evidence>
<name>A0A016WV95_9BILA</name>
<dbReference type="AlphaFoldDB" id="A0A016WV95"/>
<proteinExistence type="predicted"/>
<dbReference type="EMBL" id="JARK01000082">
    <property type="protein sequence ID" value="EYC43739.1"/>
    <property type="molecule type" value="Genomic_DNA"/>
</dbReference>
<dbReference type="Proteomes" id="UP000024635">
    <property type="component" value="Unassembled WGS sequence"/>
</dbReference>
<evidence type="ECO:0000313" key="2">
    <source>
        <dbReference type="Proteomes" id="UP000024635"/>
    </source>
</evidence>
<protein>
    <submittedName>
        <fullName evidence="1">Uncharacterized protein</fullName>
    </submittedName>
</protein>
<comment type="caution">
    <text evidence="1">The sequence shown here is derived from an EMBL/GenBank/DDBJ whole genome shotgun (WGS) entry which is preliminary data.</text>
</comment>
<keyword evidence="2" id="KW-1185">Reference proteome</keyword>
<sequence>MGVVLSQQSESRMADAAVLVRERSSNRNVTQFIRKHIFMEYFTGRKKKQMLVLQLRSATGKLMNNDRMKRKIVTKT</sequence>
<reference evidence="2" key="1">
    <citation type="journal article" date="2015" name="Nat. Genet.">
        <title>The genome and transcriptome of the zoonotic hookworm Ancylostoma ceylanicum identify infection-specific gene families.</title>
        <authorList>
            <person name="Schwarz E.M."/>
            <person name="Hu Y."/>
            <person name="Antoshechkin I."/>
            <person name="Miller M.M."/>
            <person name="Sternberg P.W."/>
            <person name="Aroian R.V."/>
        </authorList>
    </citation>
    <scope>NUCLEOTIDE SEQUENCE</scope>
    <source>
        <strain evidence="2">HY135</strain>
    </source>
</reference>
<gene>
    <name evidence="1" type="primary">Acey_s0482.g2280</name>
    <name evidence="1" type="ORF">Y032_0482g2280</name>
</gene>